<evidence type="ECO:0000313" key="7">
    <source>
        <dbReference type="EMBL" id="MBA0806098.1"/>
    </source>
</evidence>
<dbReference type="InterPro" id="IPR013189">
    <property type="entry name" value="Glyco_hydro_32_C"/>
</dbReference>
<dbReference type="SUPFAM" id="SSF75005">
    <property type="entry name" value="Arabinanase/levansucrase/invertase"/>
    <property type="match status" value="1"/>
</dbReference>
<feature type="domain" description="Glycosyl hydrolase family 32 N-terminal" evidence="5">
    <location>
        <begin position="1"/>
        <end position="133"/>
    </location>
</feature>
<evidence type="ECO:0000259" key="6">
    <source>
        <dbReference type="Pfam" id="PF08244"/>
    </source>
</evidence>
<keyword evidence="3 4" id="KW-0326">Glycosidase</keyword>
<dbReference type="GO" id="GO:0004553">
    <property type="term" value="F:hydrolase activity, hydrolyzing O-glycosyl compounds"/>
    <property type="evidence" value="ECO:0007669"/>
    <property type="project" value="InterPro"/>
</dbReference>
<dbReference type="FunFam" id="2.60.120.560:FF:000002">
    <property type="entry name" value="Beta-fructofuranosidase, insoluble isoenzyme CWINV1"/>
    <property type="match status" value="1"/>
</dbReference>
<dbReference type="SMART" id="SM00640">
    <property type="entry name" value="Glyco_32"/>
    <property type="match status" value="1"/>
</dbReference>
<dbReference type="InterPro" id="IPR013320">
    <property type="entry name" value="ConA-like_dom_sf"/>
</dbReference>
<dbReference type="GO" id="GO:0005975">
    <property type="term" value="P:carbohydrate metabolic process"/>
    <property type="evidence" value="ECO:0007669"/>
    <property type="project" value="InterPro"/>
</dbReference>
<reference evidence="7 8" key="1">
    <citation type="journal article" date="2019" name="Genome Biol. Evol.">
        <title>Insights into the evolution of the New World diploid cottons (Gossypium, subgenus Houzingenia) based on genome sequencing.</title>
        <authorList>
            <person name="Grover C.E."/>
            <person name="Arick M.A. 2nd"/>
            <person name="Thrash A."/>
            <person name="Conover J.L."/>
            <person name="Sanders W.S."/>
            <person name="Peterson D.G."/>
            <person name="Frelichowski J.E."/>
            <person name="Scheffler J.A."/>
            <person name="Scheffler B.E."/>
            <person name="Wendel J.F."/>
        </authorList>
    </citation>
    <scope>NUCLEOTIDE SEQUENCE [LARGE SCALE GENOMIC DNA]</scope>
    <source>
        <strain evidence="7">0</strain>
        <tissue evidence="7">Leaf</tissue>
    </source>
</reference>
<dbReference type="SUPFAM" id="SSF49899">
    <property type="entry name" value="Concanavalin A-like lectins/glucanases"/>
    <property type="match status" value="1"/>
</dbReference>
<sequence length="343" mass="38231">MWECVDFFPVSKTEENGLDTSVNGPSVKHVVKASLDDDRHDYYSIGTYHEKNGTWIPDEPKIDVGIGLRYDFGIYYAAKTFYDQNKNRRVLWGWIGESDSEAADMQKGWASVQSIPRTILFDKKTGTHLLQWPVEEIESLRLKSYEFNQVKVQAGSVVPLDVGPATQLDIIAEFEIDKEALEKTTRSNVTFSCSSSGGTIERGALGPFGLLVLADDSLSEQTPVYFYIAKGSDGKLKTFFCNDQSRSSVASDVNKQIYGNLVPVLEGEKLSLRVLVDHSIVESFAQGGRTVITSRVYPTKAIYGAAKLFLFNNATEASVSASLRIWQMNSAFIRPYPNNKESQ</sequence>
<dbReference type="InterPro" id="IPR023296">
    <property type="entry name" value="Glyco_hydro_beta-prop_sf"/>
</dbReference>
<name>A0A7J9H909_9ROSI</name>
<evidence type="ECO:0000259" key="5">
    <source>
        <dbReference type="Pfam" id="PF00251"/>
    </source>
</evidence>
<dbReference type="EMBL" id="JABFAD010000008">
    <property type="protein sequence ID" value="MBA0806098.1"/>
    <property type="molecule type" value="Genomic_DNA"/>
</dbReference>
<dbReference type="Pfam" id="PF08244">
    <property type="entry name" value="Glyco_hydro_32C"/>
    <property type="match status" value="1"/>
</dbReference>
<evidence type="ECO:0000313" key="8">
    <source>
        <dbReference type="Proteomes" id="UP000593560"/>
    </source>
</evidence>
<evidence type="ECO:0000256" key="2">
    <source>
        <dbReference type="ARBA" id="ARBA00022801"/>
    </source>
</evidence>
<dbReference type="Proteomes" id="UP000593560">
    <property type="component" value="Unassembled WGS sequence"/>
</dbReference>
<protein>
    <submittedName>
        <fullName evidence="7">Uncharacterized protein</fullName>
    </submittedName>
</protein>
<evidence type="ECO:0000256" key="1">
    <source>
        <dbReference type="ARBA" id="ARBA00009902"/>
    </source>
</evidence>
<proteinExistence type="inferred from homology"/>
<evidence type="ECO:0000256" key="3">
    <source>
        <dbReference type="ARBA" id="ARBA00023295"/>
    </source>
</evidence>
<dbReference type="OrthoDB" id="202537at2759"/>
<feature type="domain" description="Glycosyl hydrolase family 32 C-terminal" evidence="6">
    <location>
        <begin position="136"/>
        <end position="327"/>
    </location>
</feature>
<dbReference type="AlphaFoldDB" id="A0A7J9H909"/>
<dbReference type="Pfam" id="PF00251">
    <property type="entry name" value="Glyco_hydro_32N"/>
    <property type="match status" value="1"/>
</dbReference>
<organism evidence="7 8">
    <name type="scientific">Gossypium harknessii</name>
    <dbReference type="NCBI Taxonomy" id="34285"/>
    <lineage>
        <taxon>Eukaryota</taxon>
        <taxon>Viridiplantae</taxon>
        <taxon>Streptophyta</taxon>
        <taxon>Embryophyta</taxon>
        <taxon>Tracheophyta</taxon>
        <taxon>Spermatophyta</taxon>
        <taxon>Magnoliopsida</taxon>
        <taxon>eudicotyledons</taxon>
        <taxon>Gunneridae</taxon>
        <taxon>Pentapetalae</taxon>
        <taxon>rosids</taxon>
        <taxon>malvids</taxon>
        <taxon>Malvales</taxon>
        <taxon>Malvaceae</taxon>
        <taxon>Malvoideae</taxon>
        <taxon>Gossypium</taxon>
    </lineage>
</organism>
<comment type="caution">
    <text evidence="7">The sequence shown here is derived from an EMBL/GenBank/DDBJ whole genome shotgun (WGS) entry which is preliminary data.</text>
</comment>
<dbReference type="Gene3D" id="2.60.120.560">
    <property type="entry name" value="Exo-inulinase, domain 1"/>
    <property type="match status" value="1"/>
</dbReference>
<keyword evidence="8" id="KW-1185">Reference proteome</keyword>
<evidence type="ECO:0000256" key="4">
    <source>
        <dbReference type="RuleBase" id="RU362110"/>
    </source>
</evidence>
<gene>
    <name evidence="7" type="ORF">Gohar_005569</name>
</gene>
<dbReference type="InterPro" id="IPR013148">
    <property type="entry name" value="Glyco_hydro_32_N"/>
</dbReference>
<keyword evidence="2 4" id="KW-0378">Hydrolase</keyword>
<accession>A0A7J9H909</accession>
<dbReference type="InterPro" id="IPR050551">
    <property type="entry name" value="Fructan_Metab_Enzymes"/>
</dbReference>
<dbReference type="Gene3D" id="2.115.10.20">
    <property type="entry name" value="Glycosyl hydrolase domain, family 43"/>
    <property type="match status" value="1"/>
</dbReference>
<dbReference type="PANTHER" id="PTHR31953">
    <property type="entry name" value="BETA-FRUCTOFURANOSIDASE, INSOLUBLE ISOENZYME CWINV1-RELATED"/>
    <property type="match status" value="1"/>
</dbReference>
<dbReference type="InterPro" id="IPR001362">
    <property type="entry name" value="Glyco_hydro_32"/>
</dbReference>
<comment type="similarity">
    <text evidence="1 4">Belongs to the glycosyl hydrolase 32 family.</text>
</comment>